<dbReference type="NCBIfam" id="NF006520">
    <property type="entry name" value="PRK08965.1-4"/>
    <property type="match status" value="1"/>
</dbReference>
<keyword evidence="3" id="KW-1003">Cell membrane</keyword>
<dbReference type="RefSeq" id="WP_201631278.1">
    <property type="nucleotide sequence ID" value="NZ_CP068046.1"/>
</dbReference>
<evidence type="ECO:0000313" key="8">
    <source>
        <dbReference type="Proteomes" id="UP000595857"/>
    </source>
</evidence>
<comment type="subcellular location">
    <subcellularLocation>
        <location evidence="1">Cell membrane</location>
        <topology evidence="1">Multi-pass membrane protein</topology>
    </subcellularLocation>
</comment>
<reference evidence="7 8" key="1">
    <citation type="submission" date="2021-01" db="EMBL/GenBank/DDBJ databases">
        <title>Genome seq and assembly of Devosia sp. LEGU1.</title>
        <authorList>
            <person name="Chhetri G."/>
        </authorList>
    </citation>
    <scope>NUCLEOTIDE SEQUENCE [LARGE SCALE GENOMIC DNA]</scope>
    <source>
        <strain evidence="7 8">LEGU1</strain>
    </source>
</reference>
<evidence type="ECO:0000256" key="1">
    <source>
        <dbReference type="ARBA" id="ARBA00004651"/>
    </source>
</evidence>
<dbReference type="Pfam" id="PF01899">
    <property type="entry name" value="MNHE"/>
    <property type="match status" value="1"/>
</dbReference>
<protein>
    <submittedName>
        <fullName evidence="7">Na+/H+ antiporter subunit E</fullName>
    </submittedName>
</protein>
<sequence>MSRLLPYPLLTIALTLMWLLLQQSIALGHVLLGFVVAFAASHAMARLQPHKPRIRRPDLILKLLVEVTVDVFRSNIAVLRIVLAGERRKTTAGFIKMPLELRDPAGLAVLSCIITATPGSAWLEYSPVESTVLIHVLDLIDEAEWIDTIKRRYETLLVEIFQ</sequence>
<keyword evidence="4" id="KW-0812">Transmembrane</keyword>
<name>A0ABX7C333_9HYPH</name>
<keyword evidence="6" id="KW-0472">Membrane</keyword>
<gene>
    <name evidence="7" type="ORF">JI748_12835</name>
</gene>
<evidence type="ECO:0000256" key="2">
    <source>
        <dbReference type="ARBA" id="ARBA00006228"/>
    </source>
</evidence>
<evidence type="ECO:0000313" key="7">
    <source>
        <dbReference type="EMBL" id="QQR38644.1"/>
    </source>
</evidence>
<evidence type="ECO:0000256" key="6">
    <source>
        <dbReference type="ARBA" id="ARBA00023136"/>
    </source>
</evidence>
<comment type="similarity">
    <text evidence="2">Belongs to the CPA3 antiporters (TC 2.A.63) subunit E family.</text>
</comment>
<keyword evidence="8" id="KW-1185">Reference proteome</keyword>
<evidence type="ECO:0000256" key="3">
    <source>
        <dbReference type="ARBA" id="ARBA00022475"/>
    </source>
</evidence>
<keyword evidence="5" id="KW-1133">Transmembrane helix</keyword>
<dbReference type="PANTHER" id="PTHR34584">
    <property type="entry name" value="NA(+)/H(+) ANTIPORTER SUBUNIT E1"/>
    <property type="match status" value="1"/>
</dbReference>
<dbReference type="EMBL" id="CP068046">
    <property type="protein sequence ID" value="QQR38644.1"/>
    <property type="molecule type" value="Genomic_DNA"/>
</dbReference>
<evidence type="ECO:0000256" key="4">
    <source>
        <dbReference type="ARBA" id="ARBA00022692"/>
    </source>
</evidence>
<dbReference type="PANTHER" id="PTHR34584:SF1">
    <property type="entry name" value="NA(+)_H(+) ANTIPORTER SUBUNIT E1"/>
    <property type="match status" value="1"/>
</dbReference>
<accession>A0ABX7C333</accession>
<dbReference type="InterPro" id="IPR002758">
    <property type="entry name" value="Cation_antiport_E"/>
</dbReference>
<dbReference type="PIRSF" id="PIRSF019239">
    <property type="entry name" value="MrpE"/>
    <property type="match status" value="1"/>
</dbReference>
<evidence type="ECO:0000256" key="5">
    <source>
        <dbReference type="ARBA" id="ARBA00022989"/>
    </source>
</evidence>
<dbReference type="Proteomes" id="UP000595857">
    <property type="component" value="Chromosome"/>
</dbReference>
<proteinExistence type="inferred from homology"/>
<organism evidence="7 8">
    <name type="scientific">Devosia rhizoryzae</name>
    <dbReference type="NCBI Taxonomy" id="2774137"/>
    <lineage>
        <taxon>Bacteria</taxon>
        <taxon>Pseudomonadati</taxon>
        <taxon>Pseudomonadota</taxon>
        <taxon>Alphaproteobacteria</taxon>
        <taxon>Hyphomicrobiales</taxon>
        <taxon>Devosiaceae</taxon>
        <taxon>Devosia</taxon>
    </lineage>
</organism>